<dbReference type="RefSeq" id="WP_067543835.1">
    <property type="nucleotide sequence ID" value="NZ_CP012836.1"/>
</dbReference>
<keyword evidence="2" id="KW-1133">Transmembrane helix</keyword>
<dbReference type="OrthoDB" id="839573at2"/>
<evidence type="ECO:0000313" key="3">
    <source>
        <dbReference type="EMBL" id="AMQ55464.1"/>
    </source>
</evidence>
<evidence type="ECO:0000313" key="4">
    <source>
        <dbReference type="Proteomes" id="UP000073816"/>
    </source>
</evidence>
<organism evidence="3 4">
    <name type="scientific">Algoriphagus sanaruensis</name>
    <dbReference type="NCBI Taxonomy" id="1727163"/>
    <lineage>
        <taxon>Bacteria</taxon>
        <taxon>Pseudomonadati</taxon>
        <taxon>Bacteroidota</taxon>
        <taxon>Cytophagia</taxon>
        <taxon>Cytophagales</taxon>
        <taxon>Cyclobacteriaceae</taxon>
        <taxon>Algoriphagus</taxon>
    </lineage>
</organism>
<feature type="region of interest" description="Disordered" evidence="1">
    <location>
        <begin position="34"/>
        <end position="75"/>
    </location>
</feature>
<gene>
    <name evidence="3" type="ORF">AO498_03565</name>
</gene>
<dbReference type="AlphaFoldDB" id="A0A142EK09"/>
<keyword evidence="2" id="KW-0472">Membrane</keyword>
<evidence type="ECO:0000256" key="1">
    <source>
        <dbReference type="SAM" id="MobiDB-lite"/>
    </source>
</evidence>
<dbReference type="PATRIC" id="fig|1727163.4.peg.739"/>
<reference evidence="3 4" key="2">
    <citation type="journal article" date="2016" name="Genome Announc.">
        <title>Complete Genome Sequence of Algoriphagus sp. Strain M8-2, Isolated from a Brackish Lake.</title>
        <authorList>
            <person name="Muraguchi Y."/>
            <person name="Kushimoto K."/>
            <person name="Ohtsubo Y."/>
            <person name="Suzuki T."/>
            <person name="Dohra H."/>
            <person name="Kimbara K."/>
            <person name="Shintani M."/>
        </authorList>
    </citation>
    <scope>NUCLEOTIDE SEQUENCE [LARGE SCALE GENOMIC DNA]</scope>
    <source>
        <strain evidence="3 4">M8-2</strain>
    </source>
</reference>
<reference evidence="4" key="1">
    <citation type="submission" date="2015-09" db="EMBL/GenBank/DDBJ databases">
        <title>Complete sequence of Algoriphagus sp. M8-2.</title>
        <authorList>
            <person name="Shintani M."/>
        </authorList>
    </citation>
    <scope>NUCLEOTIDE SEQUENCE [LARGE SCALE GENOMIC DNA]</scope>
    <source>
        <strain evidence="4">M8-2</strain>
    </source>
</reference>
<accession>A0A142EK09</accession>
<evidence type="ECO:0000256" key="2">
    <source>
        <dbReference type="SAM" id="Phobius"/>
    </source>
</evidence>
<feature type="transmembrane region" description="Helical" evidence="2">
    <location>
        <begin position="6"/>
        <end position="23"/>
    </location>
</feature>
<name>A0A142EK09_9BACT</name>
<dbReference type="Proteomes" id="UP000073816">
    <property type="component" value="Chromosome"/>
</dbReference>
<proteinExistence type="predicted"/>
<protein>
    <submittedName>
        <fullName evidence="3">Uncharacterized protein</fullName>
    </submittedName>
</protein>
<keyword evidence="4" id="KW-1185">Reference proteome</keyword>
<dbReference type="EMBL" id="CP012836">
    <property type="protein sequence ID" value="AMQ55464.1"/>
    <property type="molecule type" value="Genomic_DNA"/>
</dbReference>
<dbReference type="KEGG" id="alm:AO498_03565"/>
<keyword evidence="2" id="KW-0812">Transmembrane</keyword>
<feature type="compositionally biased region" description="Basic and acidic residues" evidence="1">
    <location>
        <begin position="63"/>
        <end position="75"/>
    </location>
</feature>
<sequence>MNSLVIDLIVCGLAYVIIVYFIATMTKSVLKKGNNNDEGDGGIENFTPPKIDLPPGVIWPSDSPKEKSKPEIAEF</sequence>